<dbReference type="Proteomes" id="UP000248627">
    <property type="component" value="Unassembled WGS sequence"/>
</dbReference>
<dbReference type="RefSeq" id="WP_111243218.1">
    <property type="nucleotide sequence ID" value="NZ_AP023358.1"/>
</dbReference>
<dbReference type="OrthoDB" id="3403826at2"/>
<evidence type="ECO:0008006" key="4">
    <source>
        <dbReference type="Google" id="ProtNLM"/>
    </source>
</evidence>
<dbReference type="AlphaFoldDB" id="A0A2W2CI70"/>
<keyword evidence="1" id="KW-0472">Membrane</keyword>
<proteinExistence type="predicted"/>
<keyword evidence="1" id="KW-0812">Transmembrane</keyword>
<protein>
    <recommendedName>
        <fullName evidence="4">DUF4878 domain-containing protein</fullName>
    </recommendedName>
</protein>
<evidence type="ECO:0000313" key="3">
    <source>
        <dbReference type="Proteomes" id="UP000248627"/>
    </source>
</evidence>
<reference evidence="2 3" key="1">
    <citation type="submission" date="2018-01" db="EMBL/GenBank/DDBJ databases">
        <title>Draft genome sequence of Jishengella endophytica.</title>
        <authorList>
            <person name="Sahin N."/>
            <person name="Ay H."/>
            <person name="Saygin H."/>
        </authorList>
    </citation>
    <scope>NUCLEOTIDE SEQUENCE [LARGE SCALE GENOMIC DNA]</scope>
    <source>
        <strain evidence="2 3">DSM 45430</strain>
    </source>
</reference>
<evidence type="ECO:0000313" key="2">
    <source>
        <dbReference type="EMBL" id="PZF97600.1"/>
    </source>
</evidence>
<comment type="caution">
    <text evidence="2">The sequence shown here is derived from an EMBL/GenBank/DDBJ whole genome shotgun (WGS) entry which is preliminary data.</text>
</comment>
<evidence type="ECO:0000256" key="1">
    <source>
        <dbReference type="SAM" id="Phobius"/>
    </source>
</evidence>
<sequence length="152" mass="16458">MGTEQAWSRPARRRRPVRAGIVFAGIGVGLCCVGVAGLGAWNVQVVTQAAGPVRQTAEGFLREVTVGNTDGAYQRLCADARTRWSELGFTSWVRTPPVVRDYEILDVSVATRGGKPHGTVTVQLTREGGATEQRDLSVVRDDDGWRVCGDPY</sequence>
<keyword evidence="3" id="KW-1185">Reference proteome</keyword>
<organism evidence="2 3">
    <name type="scientific">Micromonospora endophytica</name>
    <dbReference type="NCBI Taxonomy" id="515350"/>
    <lineage>
        <taxon>Bacteria</taxon>
        <taxon>Bacillati</taxon>
        <taxon>Actinomycetota</taxon>
        <taxon>Actinomycetes</taxon>
        <taxon>Micromonosporales</taxon>
        <taxon>Micromonosporaceae</taxon>
        <taxon>Micromonospora</taxon>
    </lineage>
</organism>
<keyword evidence="1" id="KW-1133">Transmembrane helix</keyword>
<gene>
    <name evidence="2" type="ORF">C1I93_11365</name>
</gene>
<feature type="transmembrane region" description="Helical" evidence="1">
    <location>
        <begin position="21"/>
        <end position="41"/>
    </location>
</feature>
<accession>A0A2W2CI70</accession>
<name>A0A2W2CI70_9ACTN</name>
<dbReference type="EMBL" id="POTX01000057">
    <property type="protein sequence ID" value="PZF97600.1"/>
    <property type="molecule type" value="Genomic_DNA"/>
</dbReference>